<feature type="region of interest" description="Disordered" evidence="4">
    <location>
        <begin position="40"/>
        <end position="83"/>
    </location>
</feature>
<dbReference type="GO" id="GO:0006412">
    <property type="term" value="P:translation"/>
    <property type="evidence" value="ECO:0007669"/>
    <property type="project" value="InterPro"/>
</dbReference>
<dbReference type="HAMAP" id="MF_01310">
    <property type="entry name" value="Ribosomal_uS11"/>
    <property type="match status" value="1"/>
</dbReference>
<organism evidence="5 6">
    <name type="scientific">Mollisia scopiformis</name>
    <name type="common">Conifer needle endophyte fungus</name>
    <name type="synonym">Phialocephala scopiformis</name>
    <dbReference type="NCBI Taxonomy" id="149040"/>
    <lineage>
        <taxon>Eukaryota</taxon>
        <taxon>Fungi</taxon>
        <taxon>Dikarya</taxon>
        <taxon>Ascomycota</taxon>
        <taxon>Pezizomycotina</taxon>
        <taxon>Leotiomycetes</taxon>
        <taxon>Helotiales</taxon>
        <taxon>Mollisiaceae</taxon>
        <taxon>Mollisia</taxon>
    </lineage>
</organism>
<proteinExistence type="inferred from homology"/>
<evidence type="ECO:0000313" key="6">
    <source>
        <dbReference type="Proteomes" id="UP000070700"/>
    </source>
</evidence>
<dbReference type="InterPro" id="IPR036967">
    <property type="entry name" value="Ribosomal_uS11_sf"/>
</dbReference>
<dbReference type="GO" id="GO:0003735">
    <property type="term" value="F:structural constituent of ribosome"/>
    <property type="evidence" value="ECO:0007669"/>
    <property type="project" value="InterPro"/>
</dbReference>
<dbReference type="InterPro" id="IPR001971">
    <property type="entry name" value="Ribosomal_uS11"/>
</dbReference>
<accession>A0A132B8Q2</accession>
<comment type="similarity">
    <text evidence="1">Belongs to the universal ribosomal protein uS11 family.</text>
</comment>
<gene>
    <name evidence="5" type="ORF">LY89DRAFT_691348</name>
</gene>
<evidence type="ECO:0000256" key="2">
    <source>
        <dbReference type="ARBA" id="ARBA00022980"/>
    </source>
</evidence>
<dbReference type="RefSeq" id="XP_018062402.1">
    <property type="nucleotide sequence ID" value="XM_018216293.1"/>
</dbReference>
<dbReference type="Proteomes" id="UP000070700">
    <property type="component" value="Unassembled WGS sequence"/>
</dbReference>
<dbReference type="STRING" id="149040.A0A132B8Q2"/>
<sequence length="273" mass="30229">MSRTAPRRLLAQSPLTFLSDLTPSYKLPTRCLRLFSTTPRRRADDEISKPATVPYSNSAFKSRSQPAQQAPVSPSMNPRSETSGMSALAELLQGSVFAPNQASRKQRQQIDTRFASDGSSGNLLDHSEPGLEKSWQLHIYATRHNVHITVVRPPGWIHPQTGRRYPKAPHNNRTVALSLAAGNLGFRKSGRKHYDSAFQLASYVMGRMQESGMNAWIGDLEVYLRGFGAGREAVTKALLGTEGRFLRGKVIKVSDATRLKFGGTRSKKPRRLG</sequence>
<reference evidence="5 6" key="1">
    <citation type="submission" date="2015-10" db="EMBL/GenBank/DDBJ databases">
        <title>Full genome of DAOMC 229536 Phialocephala scopiformis, a fungal endophyte of spruce producing the potent anti-insectan compound rugulosin.</title>
        <authorList>
            <consortium name="DOE Joint Genome Institute"/>
            <person name="Walker A.K."/>
            <person name="Frasz S.L."/>
            <person name="Seifert K.A."/>
            <person name="Miller J.D."/>
            <person name="Mondo S.J."/>
            <person name="Labutti K."/>
            <person name="Lipzen A."/>
            <person name="Dockter R."/>
            <person name="Kennedy M."/>
            <person name="Grigoriev I.V."/>
            <person name="Spatafora J.W."/>
        </authorList>
    </citation>
    <scope>NUCLEOTIDE SEQUENCE [LARGE SCALE GENOMIC DNA]</scope>
    <source>
        <strain evidence="5 6">CBS 120377</strain>
    </source>
</reference>
<keyword evidence="3" id="KW-0687">Ribonucleoprotein</keyword>
<feature type="region of interest" description="Disordered" evidence="4">
    <location>
        <begin position="99"/>
        <end position="127"/>
    </location>
</feature>
<dbReference type="GeneID" id="28826019"/>
<name>A0A132B8Q2_MOLSC</name>
<dbReference type="EMBL" id="KQ947437">
    <property type="protein sequence ID" value="KUJ08047.1"/>
    <property type="molecule type" value="Genomic_DNA"/>
</dbReference>
<dbReference type="GO" id="GO:0005840">
    <property type="term" value="C:ribosome"/>
    <property type="evidence" value="ECO:0007669"/>
    <property type="project" value="UniProtKB-KW"/>
</dbReference>
<dbReference type="AlphaFoldDB" id="A0A132B8Q2"/>
<dbReference type="OrthoDB" id="1654884at2759"/>
<dbReference type="PANTHER" id="PTHR11759">
    <property type="entry name" value="40S RIBOSOMAL PROTEIN S14/30S RIBOSOMAL PROTEIN S11"/>
    <property type="match status" value="1"/>
</dbReference>
<feature type="compositionally biased region" description="Polar residues" evidence="4">
    <location>
        <begin position="54"/>
        <end position="83"/>
    </location>
</feature>
<dbReference type="GO" id="GO:1990904">
    <property type="term" value="C:ribonucleoprotein complex"/>
    <property type="evidence" value="ECO:0007669"/>
    <property type="project" value="UniProtKB-KW"/>
</dbReference>
<evidence type="ECO:0000256" key="3">
    <source>
        <dbReference type="ARBA" id="ARBA00023274"/>
    </source>
</evidence>
<dbReference type="Gene3D" id="3.30.420.80">
    <property type="entry name" value="Ribosomal protein S11"/>
    <property type="match status" value="1"/>
</dbReference>
<evidence type="ECO:0000256" key="4">
    <source>
        <dbReference type="SAM" id="MobiDB-lite"/>
    </source>
</evidence>
<dbReference type="InParanoid" id="A0A132B8Q2"/>
<evidence type="ECO:0000313" key="5">
    <source>
        <dbReference type="EMBL" id="KUJ08047.1"/>
    </source>
</evidence>
<keyword evidence="2" id="KW-0689">Ribosomal protein</keyword>
<keyword evidence="6" id="KW-1185">Reference proteome</keyword>
<dbReference type="KEGG" id="psco:LY89DRAFT_691348"/>
<protein>
    <submittedName>
        <fullName evidence="5">Translational machinery component</fullName>
    </submittedName>
</protein>
<evidence type="ECO:0000256" key="1">
    <source>
        <dbReference type="ARBA" id="ARBA00006194"/>
    </source>
</evidence>
<dbReference type="SUPFAM" id="SSF53137">
    <property type="entry name" value="Translational machinery components"/>
    <property type="match status" value="1"/>
</dbReference>